<evidence type="ECO:0000313" key="2">
    <source>
        <dbReference type="Proteomes" id="UP000381093"/>
    </source>
</evidence>
<dbReference type="Proteomes" id="UP000381093">
    <property type="component" value="Unassembled WGS sequence"/>
</dbReference>
<proteinExistence type="predicted"/>
<dbReference type="EMBL" id="CABVHW010000001">
    <property type="protein sequence ID" value="VVN65324.1"/>
    <property type="molecule type" value="Genomic_DNA"/>
</dbReference>
<reference evidence="1 2" key="1">
    <citation type="submission" date="2019-09" db="EMBL/GenBank/DDBJ databases">
        <authorList>
            <person name="Chandra G."/>
            <person name="Truman W A."/>
        </authorList>
    </citation>
    <scope>NUCLEOTIDE SEQUENCE [LARGE SCALE GENOMIC DNA]</scope>
    <source>
        <strain evidence="1">PS710</strain>
    </source>
</reference>
<dbReference type="Gene3D" id="3.50.50.60">
    <property type="entry name" value="FAD/NAD(P)-binding domain"/>
    <property type="match status" value="1"/>
</dbReference>
<organism evidence="1 2">
    <name type="scientific">Pseudomonas fluorescens</name>
    <dbReference type="NCBI Taxonomy" id="294"/>
    <lineage>
        <taxon>Bacteria</taxon>
        <taxon>Pseudomonadati</taxon>
        <taxon>Pseudomonadota</taxon>
        <taxon>Gammaproteobacteria</taxon>
        <taxon>Pseudomonadales</taxon>
        <taxon>Pseudomonadaceae</taxon>
        <taxon>Pseudomonas</taxon>
    </lineage>
</organism>
<dbReference type="InterPro" id="IPR036188">
    <property type="entry name" value="FAD/NAD-bd_sf"/>
</dbReference>
<evidence type="ECO:0000313" key="1">
    <source>
        <dbReference type="EMBL" id="VVN65324.1"/>
    </source>
</evidence>
<gene>
    <name evidence="1" type="ORF">PS710_00061</name>
</gene>
<dbReference type="AlphaFoldDB" id="A0A5E6ZKJ5"/>
<name>A0A5E6ZKJ5_PSEFL</name>
<accession>A0A5E6ZKJ5</accession>
<protein>
    <submittedName>
        <fullName evidence="1">Uncharacterized protein</fullName>
    </submittedName>
</protein>
<sequence>MDKAQVSVDIEGVVFGIESPGLTSCLALAERVQAILAR</sequence>